<sequence>MDAPLASGRFVFGERLIFIPPPPYPPGAALFEHQRAQLGGCGVLQPERMDHGGCKMLPADEAVPVLTDHAARELPASTAYKVWPAAYDLAHRLSVLNIAGKSVLELGAGCGLPGLAAWCVGARRVLLTDVAENIPRLSQLIEQNGASSAVAVAELDWTQRALLLSHRLLSGYACPLRAWPLPSTPHMCNPPLLSRAGHHRFRRLGPRRRRRLRFLARAMAPTFEHARRHHKRTAQSHTTAASPAHHSRPARPSASVLRRHTCSWLGVGAHR</sequence>
<dbReference type="PANTHER" id="PTHR14614:SF132">
    <property type="entry name" value="PROTEIN-LYSINE METHYLTRANSFERASE C42C1.13"/>
    <property type="match status" value="1"/>
</dbReference>
<proteinExistence type="predicted"/>
<name>A0A7S3C662_9EUKA</name>
<dbReference type="AlphaFoldDB" id="A0A7S3C662"/>
<dbReference type="EMBL" id="HBHX01073145">
    <property type="protein sequence ID" value="CAE0154354.1"/>
    <property type="molecule type" value="Transcribed_RNA"/>
</dbReference>
<dbReference type="InterPro" id="IPR019410">
    <property type="entry name" value="Methyltransf_16"/>
</dbReference>
<evidence type="ECO:0000313" key="2">
    <source>
        <dbReference type="EMBL" id="CAE0154354.1"/>
    </source>
</evidence>
<gene>
    <name evidence="2" type="ORF">HERI1096_LOCUS40496</name>
</gene>
<dbReference type="Pfam" id="PF10294">
    <property type="entry name" value="Methyltransf_16"/>
    <property type="match status" value="1"/>
</dbReference>
<organism evidence="2">
    <name type="scientific">Haptolina ericina</name>
    <dbReference type="NCBI Taxonomy" id="156174"/>
    <lineage>
        <taxon>Eukaryota</taxon>
        <taxon>Haptista</taxon>
        <taxon>Haptophyta</taxon>
        <taxon>Prymnesiophyceae</taxon>
        <taxon>Prymnesiales</taxon>
        <taxon>Prymnesiaceae</taxon>
        <taxon>Haptolina</taxon>
    </lineage>
</organism>
<protein>
    <recommendedName>
        <fullName evidence="3">Calmodulin-lysine N-methyltransferase</fullName>
    </recommendedName>
</protein>
<feature type="region of interest" description="Disordered" evidence="1">
    <location>
        <begin position="224"/>
        <end position="256"/>
    </location>
</feature>
<reference evidence="2" key="1">
    <citation type="submission" date="2021-01" db="EMBL/GenBank/DDBJ databases">
        <authorList>
            <person name="Corre E."/>
            <person name="Pelletier E."/>
            <person name="Niang G."/>
            <person name="Scheremetjew M."/>
            <person name="Finn R."/>
            <person name="Kale V."/>
            <person name="Holt S."/>
            <person name="Cochrane G."/>
            <person name="Meng A."/>
            <person name="Brown T."/>
            <person name="Cohen L."/>
        </authorList>
    </citation>
    <scope>NUCLEOTIDE SEQUENCE</scope>
    <source>
        <strain evidence="2">CCMP281</strain>
    </source>
</reference>
<accession>A0A7S3C662</accession>
<dbReference type="Gene3D" id="3.40.50.150">
    <property type="entry name" value="Vaccinia Virus protein VP39"/>
    <property type="match status" value="1"/>
</dbReference>
<evidence type="ECO:0008006" key="3">
    <source>
        <dbReference type="Google" id="ProtNLM"/>
    </source>
</evidence>
<evidence type="ECO:0000256" key="1">
    <source>
        <dbReference type="SAM" id="MobiDB-lite"/>
    </source>
</evidence>
<dbReference type="SUPFAM" id="SSF53335">
    <property type="entry name" value="S-adenosyl-L-methionine-dependent methyltransferases"/>
    <property type="match status" value="1"/>
</dbReference>
<dbReference type="PANTHER" id="PTHR14614">
    <property type="entry name" value="HEPATOCELLULAR CARCINOMA-ASSOCIATED ANTIGEN"/>
    <property type="match status" value="1"/>
</dbReference>
<dbReference type="InterPro" id="IPR029063">
    <property type="entry name" value="SAM-dependent_MTases_sf"/>
</dbReference>